<dbReference type="InterPro" id="IPR016157">
    <property type="entry name" value="Cullin_CS"/>
</dbReference>
<dbReference type="InterPro" id="IPR001373">
    <property type="entry name" value="Cullin_N"/>
</dbReference>
<dbReference type="RefSeq" id="XP_062688553.1">
    <property type="nucleotide sequence ID" value="XM_062834002.1"/>
</dbReference>
<comment type="pathway">
    <text evidence="2">Protein modification; protein ubiquitination.</text>
</comment>
<dbReference type="FunFam" id="1.10.10.10:FF:000014">
    <property type="entry name" value="Cullin 1"/>
    <property type="match status" value="1"/>
</dbReference>
<accession>A0AAJ0HZ96</accession>
<dbReference type="SUPFAM" id="SSF75632">
    <property type="entry name" value="Cullin homology domain"/>
    <property type="match status" value="1"/>
</dbReference>
<dbReference type="FunFam" id="3.30.230.130:FF:000003">
    <property type="entry name" value="Cullin 2"/>
    <property type="match status" value="1"/>
</dbReference>
<dbReference type="Gene3D" id="1.20.1310.10">
    <property type="entry name" value="Cullin Repeats"/>
    <property type="match status" value="4"/>
</dbReference>
<evidence type="ECO:0000256" key="5">
    <source>
        <dbReference type="ARBA" id="ARBA00022499"/>
    </source>
</evidence>
<dbReference type="InterPro" id="IPR016159">
    <property type="entry name" value="Cullin_repeat-like_dom_sf"/>
</dbReference>
<keyword evidence="5" id="KW-1017">Isopeptide bond</keyword>
<evidence type="ECO:0000256" key="4">
    <source>
        <dbReference type="ARBA" id="ARBA00022490"/>
    </source>
</evidence>
<feature type="domain" description="Cullin family profile" evidence="13">
    <location>
        <begin position="417"/>
        <end position="650"/>
    </location>
</feature>
<keyword evidence="7" id="KW-0833">Ubl conjugation pathway</keyword>
<evidence type="ECO:0000256" key="6">
    <source>
        <dbReference type="ARBA" id="ARBA00022618"/>
    </source>
</evidence>
<dbReference type="SUPFAM" id="SSF46785">
    <property type="entry name" value="Winged helix' DNA-binding domain"/>
    <property type="match status" value="1"/>
</dbReference>
<dbReference type="Gene3D" id="1.10.10.10">
    <property type="entry name" value="Winged helix-like DNA-binding domain superfamily/Winged helix DNA-binding domain"/>
    <property type="match status" value="1"/>
</dbReference>
<name>A0AAJ0HZ96_9PEZI</name>
<evidence type="ECO:0000256" key="9">
    <source>
        <dbReference type="ARBA" id="ARBA00023306"/>
    </source>
</evidence>
<dbReference type="PANTHER" id="PTHR11932">
    <property type="entry name" value="CULLIN"/>
    <property type="match status" value="1"/>
</dbReference>
<evidence type="ECO:0000256" key="11">
    <source>
        <dbReference type="PROSITE-ProRule" id="PRU00330"/>
    </source>
</evidence>
<reference evidence="14 15" key="1">
    <citation type="journal article" date="2023" name="Mol. Phylogenet. Evol.">
        <title>Genome-scale phylogeny and comparative genomics of the fungal order Sordariales.</title>
        <authorList>
            <person name="Hensen N."/>
            <person name="Bonometti L."/>
            <person name="Westerberg I."/>
            <person name="Brannstrom I.O."/>
            <person name="Guillou S."/>
            <person name="Cros-Aarteil S."/>
            <person name="Calhoun S."/>
            <person name="Haridas S."/>
            <person name="Kuo A."/>
            <person name="Mondo S."/>
            <person name="Pangilinan J."/>
            <person name="Riley R."/>
            <person name="LaButti K."/>
            <person name="Andreopoulos B."/>
            <person name="Lipzen A."/>
            <person name="Chen C."/>
            <person name="Yan M."/>
            <person name="Daum C."/>
            <person name="Ng V."/>
            <person name="Clum A."/>
            <person name="Steindorff A."/>
            <person name="Ohm R.A."/>
            <person name="Martin F."/>
            <person name="Silar P."/>
            <person name="Natvig D.O."/>
            <person name="Lalanne C."/>
            <person name="Gautier V."/>
            <person name="Ament-Velasquez S.L."/>
            <person name="Kruys A."/>
            <person name="Hutchinson M.I."/>
            <person name="Powell A.J."/>
            <person name="Barry K."/>
            <person name="Miller A.N."/>
            <person name="Grigoriev I.V."/>
            <person name="Debuchy R."/>
            <person name="Gladieux P."/>
            <person name="Hiltunen Thoren M."/>
            <person name="Johannesson H."/>
        </authorList>
    </citation>
    <scope>NUCLEOTIDE SEQUENCE [LARGE SCALE GENOMIC DNA]</scope>
    <source>
        <strain evidence="14 15">FGSC 10403</strain>
    </source>
</reference>
<dbReference type="Pfam" id="PF26557">
    <property type="entry name" value="Cullin_AB"/>
    <property type="match status" value="1"/>
</dbReference>
<dbReference type="SMART" id="SM00182">
    <property type="entry name" value="CULLIN"/>
    <property type="match status" value="1"/>
</dbReference>
<dbReference type="InterPro" id="IPR059120">
    <property type="entry name" value="Cullin-like_AB"/>
</dbReference>
<comment type="caution">
    <text evidence="14">The sequence shown here is derived from an EMBL/GenBank/DDBJ whole genome shotgun (WGS) entry which is preliminary data.</text>
</comment>
<gene>
    <name evidence="14" type="ORF">B0T23DRAFT_238689</name>
</gene>
<dbReference type="PROSITE" id="PS01256">
    <property type="entry name" value="CULLIN_1"/>
    <property type="match status" value="1"/>
</dbReference>
<proteinExistence type="inferred from homology"/>
<organism evidence="14 15">
    <name type="scientific">Neurospora hispaniola</name>
    <dbReference type="NCBI Taxonomy" id="588809"/>
    <lineage>
        <taxon>Eukaryota</taxon>
        <taxon>Fungi</taxon>
        <taxon>Dikarya</taxon>
        <taxon>Ascomycota</taxon>
        <taxon>Pezizomycotina</taxon>
        <taxon>Sordariomycetes</taxon>
        <taxon>Sordariomycetidae</taxon>
        <taxon>Sordariales</taxon>
        <taxon>Sordariaceae</taxon>
        <taxon>Neurospora</taxon>
    </lineage>
</organism>
<dbReference type="InterPro" id="IPR036388">
    <property type="entry name" value="WH-like_DNA-bd_sf"/>
</dbReference>
<evidence type="ECO:0000259" key="13">
    <source>
        <dbReference type="PROSITE" id="PS50069"/>
    </source>
</evidence>
<dbReference type="AlphaFoldDB" id="A0AAJ0HZ96"/>
<evidence type="ECO:0000256" key="10">
    <source>
        <dbReference type="ARBA" id="ARBA00069612"/>
    </source>
</evidence>
<dbReference type="EMBL" id="JAULSX010000009">
    <property type="protein sequence ID" value="KAK3485790.1"/>
    <property type="molecule type" value="Genomic_DNA"/>
</dbReference>
<keyword evidence="6" id="KW-0132">Cell division</keyword>
<evidence type="ECO:0000256" key="1">
    <source>
        <dbReference type="ARBA" id="ARBA00004496"/>
    </source>
</evidence>
<comment type="subcellular location">
    <subcellularLocation>
        <location evidence="1">Cytoplasm</location>
    </subcellularLocation>
</comment>
<protein>
    <recommendedName>
        <fullName evidence="10">Cullin-1</fullName>
    </recommendedName>
</protein>
<dbReference type="FunFam" id="1.20.1310.10:FF:000026">
    <property type="entry name" value="Cullin 1"/>
    <property type="match status" value="1"/>
</dbReference>
<dbReference type="FunFam" id="1.20.1310.10:FF:000007">
    <property type="entry name" value="Cullin 1"/>
    <property type="match status" value="1"/>
</dbReference>
<dbReference type="GO" id="GO:0019005">
    <property type="term" value="C:SCF ubiquitin ligase complex"/>
    <property type="evidence" value="ECO:0007669"/>
    <property type="project" value="UniProtKB-ARBA"/>
</dbReference>
<dbReference type="PROSITE" id="PS50069">
    <property type="entry name" value="CULLIN_2"/>
    <property type="match status" value="1"/>
</dbReference>
<comment type="similarity">
    <text evidence="3 11 12">Belongs to the cullin family.</text>
</comment>
<evidence type="ECO:0000256" key="8">
    <source>
        <dbReference type="ARBA" id="ARBA00022843"/>
    </source>
</evidence>
<evidence type="ECO:0000313" key="14">
    <source>
        <dbReference type="EMBL" id="KAK3485790.1"/>
    </source>
</evidence>
<keyword evidence="8" id="KW-0832">Ubl conjugation</keyword>
<keyword evidence="15" id="KW-1185">Reference proteome</keyword>
<dbReference type="FunFam" id="1.20.1310.10:FF:000029">
    <property type="entry name" value="Cullin homolog 1"/>
    <property type="match status" value="1"/>
</dbReference>
<keyword evidence="9" id="KW-0131">Cell cycle</keyword>
<dbReference type="Pfam" id="PF00888">
    <property type="entry name" value="Cullin"/>
    <property type="match status" value="1"/>
</dbReference>
<dbReference type="InterPro" id="IPR036390">
    <property type="entry name" value="WH_DNA-bd_sf"/>
</dbReference>
<dbReference type="SMART" id="SM00884">
    <property type="entry name" value="Cullin_Nedd8"/>
    <property type="match status" value="1"/>
</dbReference>
<dbReference type="FunFam" id="1.20.1310.10:FF:000011">
    <property type="entry name" value="Cullin 1"/>
    <property type="match status" value="1"/>
</dbReference>
<dbReference type="InterPro" id="IPR036317">
    <property type="entry name" value="Cullin_homology_sf"/>
</dbReference>
<dbReference type="InterPro" id="IPR045093">
    <property type="entry name" value="Cullin"/>
</dbReference>
<evidence type="ECO:0000256" key="7">
    <source>
        <dbReference type="ARBA" id="ARBA00022786"/>
    </source>
</evidence>
<evidence type="ECO:0000256" key="3">
    <source>
        <dbReference type="ARBA" id="ARBA00006019"/>
    </source>
</evidence>
<keyword evidence="4" id="KW-0963">Cytoplasm</keyword>
<dbReference type="GO" id="GO:0031146">
    <property type="term" value="P:SCF-dependent proteasomal ubiquitin-dependent protein catabolic process"/>
    <property type="evidence" value="ECO:0007669"/>
    <property type="project" value="UniProtKB-ARBA"/>
</dbReference>
<dbReference type="GeneID" id="87871624"/>
<dbReference type="GO" id="GO:0005737">
    <property type="term" value="C:cytoplasm"/>
    <property type="evidence" value="ECO:0007669"/>
    <property type="project" value="UniProtKB-SubCell"/>
</dbReference>
<dbReference type="InterPro" id="IPR016158">
    <property type="entry name" value="Cullin_homology"/>
</dbReference>
<dbReference type="Gene3D" id="3.30.230.130">
    <property type="entry name" value="Cullin, Chain C, Domain 2"/>
    <property type="match status" value="1"/>
</dbReference>
<evidence type="ECO:0000256" key="2">
    <source>
        <dbReference type="ARBA" id="ARBA00004906"/>
    </source>
</evidence>
<sequence>MPPATMMTGAYGQQPSGSDGIDSTWPYLQSSINKIMTNLQEGLDMSSYMGIYTAVHNFCTSQKANGGSSSPSNHLPGIGTQRGAHLLGEDLYKKLANYLTDHLKHLVSEAEAHKDEALLAFYIREWQRYTNAAKYIHHLFKYLNRHWVKREMDEGKKNIYDVYTLHLVQWRDVLFQAVSKKVMDAVLKLVERQRLGETIEYTQIKQVVDSFVSLGMDEGDNTKTTLEVYRYHFERPFLEATKVFYQNESKQFVAENSVVEYMKKAEARLAEEEERVRMYLHPDIALHLKKTCNQALIAEHSTLLRDEFQALLDNNREDDMRRMYSLLSRIPDGLEPLRTRFEAHVRKAGLAAVAKVAADADKLEPKVYVDALLEIHTQYQGLVERAFNKEPDFTRSLDNACKEFVNRNEVCKSGSNKSPELLAKYTDVLLRKSSTGVEEAELENTLTHIMTVFKYIQDKDVFQKFYSRMLARRLVHSNSNSDDAETSMISKLKEACGFEYTNKLQRMFQDMQISKDLNTGFKEHVASLNMDSKPLDSTYSILGTGFWPLVPPNTSFVAPAEISADCDRFTRFYKNKHEGRKLTWLWQLCKGDIKANYMKGAKMPYIFSVSAYQMAILLLFNEKDQYTFEELASITQLNADVLEGALGILVKAKVLTAEGGEGGKIGPGATFSLNYDFKNKKYRINLNVGMKSETKQEEAETNKTIEEDRKLLLQSAIVRIMKARKKMKHQQLVSETINQIKARFMPKIGDIKKCIEILLDKEYLERLEDDELGYLA</sequence>
<dbReference type="Proteomes" id="UP001285908">
    <property type="component" value="Unassembled WGS sequence"/>
</dbReference>
<dbReference type="Pfam" id="PF10557">
    <property type="entry name" value="Cullin_Nedd8"/>
    <property type="match status" value="1"/>
</dbReference>
<evidence type="ECO:0000256" key="12">
    <source>
        <dbReference type="RuleBase" id="RU003829"/>
    </source>
</evidence>
<dbReference type="GO" id="GO:0051301">
    <property type="term" value="P:cell division"/>
    <property type="evidence" value="ECO:0007669"/>
    <property type="project" value="UniProtKB-KW"/>
</dbReference>
<dbReference type="SUPFAM" id="SSF74788">
    <property type="entry name" value="Cullin repeat-like"/>
    <property type="match status" value="1"/>
</dbReference>
<evidence type="ECO:0000313" key="15">
    <source>
        <dbReference type="Proteomes" id="UP001285908"/>
    </source>
</evidence>
<dbReference type="GO" id="GO:1902531">
    <property type="term" value="P:regulation of intracellular signal transduction"/>
    <property type="evidence" value="ECO:0007669"/>
    <property type="project" value="UniProtKB-ARBA"/>
</dbReference>
<dbReference type="InterPro" id="IPR019559">
    <property type="entry name" value="Cullin_neddylation_domain"/>
</dbReference>
<dbReference type="GO" id="GO:0031625">
    <property type="term" value="F:ubiquitin protein ligase binding"/>
    <property type="evidence" value="ECO:0007669"/>
    <property type="project" value="InterPro"/>
</dbReference>